<dbReference type="STRING" id="2903.R1FNV1"/>
<evidence type="ECO:0000256" key="1">
    <source>
        <dbReference type="ARBA" id="ARBA00004448"/>
    </source>
</evidence>
<dbReference type="PANTHER" id="PTHR45671:SF12">
    <property type="entry name" value="MITOCHONDRIAL PHOSPHATE CARRIER PROTEIN"/>
    <property type="match status" value="1"/>
</dbReference>
<keyword evidence="5" id="KW-0677">Repeat</keyword>
<dbReference type="PROSITE" id="PS50920">
    <property type="entry name" value="SOLCAR"/>
    <property type="match status" value="2"/>
</dbReference>
<dbReference type="Proteomes" id="UP000013827">
    <property type="component" value="Unassembled WGS sequence"/>
</dbReference>
<sequence length="697" mass="71878">MVLASPTHHPPLPIRMRCGVPLPRPRHAHPQQLFNTYDTAPSRRSLLLTAAAAAAAGPSLVAPATAADSSLVYRPLSSVDVGRGALARTEQQYSTTFAAYLSRFLLNNEPTTRRWWQTQVSEAESFTMDDEASDGIVGLLGEQRRDAFLASKFSSLVTSVEVGLEGYYGEKGAGRLGEALANKYSSAGQKRLLAHLLCLIEREQQPTRLIGSLIGEADASRLASVQLETAATGYSATPPSVTVGPPPSLDRGGRTAKARALMRPTGRWREVRLLDGGAGYADGEVPELVACGEGYLARQGNGSAPSAARARADLLAEYKIAAVYLGPATPPAASVGLPLPTAAAERTEPARARAQMLPAGLVPRREADGRFGLAVAVPAGAFGSRAAAPVERVSGLQPAAAAKIFLAGGLCSSVAHTLLVPLDVVKTRLQTEPPGTYSGPLDCARSLAASEEGAAAFLQGAGATAFGYALAGACAFGLLEVFSRAINEAAGAGNSLFFSTPLLALASACATAFCAAVVCPFEAVRIGAVRNGASSLAAVQQIVADEGAAALYRGLGPILLKEVPFVVTKFVVFDRVAALLAAALPDAQGGALLSVGLPLAAGSVAGLFAALASQPADALLTLTNEEGATLGSATSRLAAEPRLALQGLAPRGLFAMLLSSLQFLIYTRLRDLFGVSKADLTLVWDALATIQAGPIGR</sequence>
<proteinExistence type="inferred from homology"/>
<dbReference type="Pfam" id="PF00153">
    <property type="entry name" value="Mito_carr"/>
    <property type="match status" value="2"/>
</dbReference>
<dbReference type="SUPFAM" id="SSF103506">
    <property type="entry name" value="Mitochondrial carrier"/>
    <property type="match status" value="1"/>
</dbReference>
<dbReference type="AlphaFoldDB" id="A0A0D3KYC5"/>
<evidence type="ECO:0000256" key="9">
    <source>
        <dbReference type="ARBA" id="ARBA00023136"/>
    </source>
</evidence>
<keyword evidence="6" id="KW-0999">Mitochondrion inner membrane</keyword>
<dbReference type="Gene3D" id="1.50.40.10">
    <property type="entry name" value="Mitochondrial carrier domain"/>
    <property type="match status" value="1"/>
</dbReference>
<evidence type="ECO:0000313" key="12">
    <source>
        <dbReference type="EnsemblProtists" id="EOD40760"/>
    </source>
</evidence>
<dbReference type="GO" id="GO:0005743">
    <property type="term" value="C:mitochondrial inner membrane"/>
    <property type="evidence" value="ECO:0007669"/>
    <property type="project" value="UniProtKB-SubCell"/>
</dbReference>
<feature type="repeat" description="Solcar" evidence="10">
    <location>
        <begin position="498"/>
        <end position="579"/>
    </location>
</feature>
<keyword evidence="13" id="KW-1185">Reference proteome</keyword>
<feature type="repeat" description="Solcar" evidence="10">
    <location>
        <begin position="399"/>
        <end position="485"/>
    </location>
</feature>
<dbReference type="InterPro" id="IPR044677">
    <property type="entry name" value="SLC25A3/Pic2/Mir1-like"/>
</dbReference>
<evidence type="ECO:0000256" key="10">
    <source>
        <dbReference type="PROSITE-ProRule" id="PRU00282"/>
    </source>
</evidence>
<evidence type="ECO:0000256" key="6">
    <source>
        <dbReference type="ARBA" id="ARBA00022792"/>
    </source>
</evidence>
<name>A0A0D3KYC5_EMIH1</name>
<accession>A0A0D3KYC5</accession>
<keyword evidence="7" id="KW-1133">Transmembrane helix</keyword>
<dbReference type="eggNOG" id="KOG0767">
    <property type="taxonomic scope" value="Eukaryota"/>
</dbReference>
<organism evidence="12 13">
    <name type="scientific">Emiliania huxleyi (strain CCMP1516)</name>
    <dbReference type="NCBI Taxonomy" id="280463"/>
    <lineage>
        <taxon>Eukaryota</taxon>
        <taxon>Haptista</taxon>
        <taxon>Haptophyta</taxon>
        <taxon>Prymnesiophyceae</taxon>
        <taxon>Isochrysidales</taxon>
        <taxon>Noelaerhabdaceae</taxon>
        <taxon>Emiliania</taxon>
    </lineage>
</organism>
<dbReference type="PANTHER" id="PTHR45671">
    <property type="entry name" value="SOLUTE CARRIER FAMILY 25 (MITOCHONDRIAL CARRIER PHOSPHATE CARRIER), MEMBER 3, LIKE-RELATED-RELATED"/>
    <property type="match status" value="1"/>
</dbReference>
<reference evidence="12" key="2">
    <citation type="submission" date="2024-10" db="UniProtKB">
        <authorList>
            <consortium name="EnsemblProtists"/>
        </authorList>
    </citation>
    <scope>IDENTIFICATION</scope>
</reference>
<dbReference type="GO" id="GO:0005315">
    <property type="term" value="F:phosphate transmembrane transporter activity"/>
    <property type="evidence" value="ECO:0007669"/>
    <property type="project" value="InterPro"/>
</dbReference>
<keyword evidence="4 10" id="KW-0812">Transmembrane</keyword>
<comment type="subcellular location">
    <subcellularLocation>
        <location evidence="1">Mitochondrion inner membrane</location>
        <topology evidence="1">Multi-pass membrane protein</topology>
    </subcellularLocation>
</comment>
<protein>
    <recommendedName>
        <fullName evidence="14">Mitochodrial carrier protein</fullName>
    </recommendedName>
</protein>
<dbReference type="EnsemblProtists" id="EOD40760">
    <property type="protein sequence ID" value="EOD40760"/>
    <property type="gene ID" value="EMIHUDRAFT_454197"/>
</dbReference>
<evidence type="ECO:0000256" key="2">
    <source>
        <dbReference type="ARBA" id="ARBA00006375"/>
    </source>
</evidence>
<evidence type="ECO:0000256" key="7">
    <source>
        <dbReference type="ARBA" id="ARBA00022989"/>
    </source>
</evidence>
<dbReference type="InterPro" id="IPR023395">
    <property type="entry name" value="MCP_dom_sf"/>
</dbReference>
<dbReference type="PaxDb" id="2903-EOD40760"/>
<dbReference type="RefSeq" id="XP_005793189.1">
    <property type="nucleotide sequence ID" value="XM_005793132.1"/>
</dbReference>
<dbReference type="KEGG" id="ehx:EMIHUDRAFT_454197"/>
<comment type="similarity">
    <text evidence="2">Belongs to the mitochondrial carrier (TC 2.A.29) family.</text>
</comment>
<evidence type="ECO:0000313" key="13">
    <source>
        <dbReference type="Proteomes" id="UP000013827"/>
    </source>
</evidence>
<dbReference type="GeneID" id="17286031"/>
<keyword evidence="8" id="KW-0496">Mitochondrion</keyword>
<dbReference type="InterPro" id="IPR018108">
    <property type="entry name" value="MCP_transmembrane"/>
</dbReference>
<evidence type="ECO:0000256" key="4">
    <source>
        <dbReference type="ARBA" id="ARBA00022692"/>
    </source>
</evidence>
<evidence type="ECO:0000256" key="8">
    <source>
        <dbReference type="ARBA" id="ARBA00023128"/>
    </source>
</evidence>
<reference evidence="13" key="1">
    <citation type="journal article" date="2013" name="Nature">
        <title>Pan genome of the phytoplankton Emiliania underpins its global distribution.</title>
        <authorList>
            <person name="Read B.A."/>
            <person name="Kegel J."/>
            <person name="Klute M.J."/>
            <person name="Kuo A."/>
            <person name="Lefebvre S.C."/>
            <person name="Maumus F."/>
            <person name="Mayer C."/>
            <person name="Miller J."/>
            <person name="Monier A."/>
            <person name="Salamov A."/>
            <person name="Young J."/>
            <person name="Aguilar M."/>
            <person name="Claverie J.M."/>
            <person name="Frickenhaus S."/>
            <person name="Gonzalez K."/>
            <person name="Herman E.K."/>
            <person name="Lin Y.C."/>
            <person name="Napier J."/>
            <person name="Ogata H."/>
            <person name="Sarno A.F."/>
            <person name="Shmutz J."/>
            <person name="Schroeder D."/>
            <person name="de Vargas C."/>
            <person name="Verret F."/>
            <person name="von Dassow P."/>
            <person name="Valentin K."/>
            <person name="Van de Peer Y."/>
            <person name="Wheeler G."/>
            <person name="Dacks J.B."/>
            <person name="Delwiche C.F."/>
            <person name="Dyhrman S.T."/>
            <person name="Glockner G."/>
            <person name="John U."/>
            <person name="Richards T."/>
            <person name="Worden A.Z."/>
            <person name="Zhang X."/>
            <person name="Grigoriev I.V."/>
            <person name="Allen A.E."/>
            <person name="Bidle K."/>
            <person name="Borodovsky M."/>
            <person name="Bowler C."/>
            <person name="Brownlee C."/>
            <person name="Cock J.M."/>
            <person name="Elias M."/>
            <person name="Gladyshev V.N."/>
            <person name="Groth M."/>
            <person name="Guda C."/>
            <person name="Hadaegh A."/>
            <person name="Iglesias-Rodriguez M.D."/>
            <person name="Jenkins J."/>
            <person name="Jones B.M."/>
            <person name="Lawson T."/>
            <person name="Leese F."/>
            <person name="Lindquist E."/>
            <person name="Lobanov A."/>
            <person name="Lomsadze A."/>
            <person name="Malik S.B."/>
            <person name="Marsh M.E."/>
            <person name="Mackinder L."/>
            <person name="Mock T."/>
            <person name="Mueller-Roeber B."/>
            <person name="Pagarete A."/>
            <person name="Parker M."/>
            <person name="Probert I."/>
            <person name="Quesneville H."/>
            <person name="Raines C."/>
            <person name="Rensing S.A."/>
            <person name="Riano-Pachon D.M."/>
            <person name="Richier S."/>
            <person name="Rokitta S."/>
            <person name="Shiraiwa Y."/>
            <person name="Soanes D.M."/>
            <person name="van der Giezen M."/>
            <person name="Wahlund T.M."/>
            <person name="Williams B."/>
            <person name="Wilson W."/>
            <person name="Wolfe G."/>
            <person name="Wurch L.L."/>
        </authorList>
    </citation>
    <scope>NUCLEOTIDE SEQUENCE</scope>
</reference>
<feature type="region of interest" description="Disordered" evidence="11">
    <location>
        <begin position="234"/>
        <end position="253"/>
    </location>
</feature>
<keyword evidence="3" id="KW-0813">Transport</keyword>
<evidence type="ECO:0000256" key="11">
    <source>
        <dbReference type="SAM" id="MobiDB-lite"/>
    </source>
</evidence>
<evidence type="ECO:0000256" key="3">
    <source>
        <dbReference type="ARBA" id="ARBA00022448"/>
    </source>
</evidence>
<dbReference type="HOGENOM" id="CLU_031916_0_0_1"/>
<evidence type="ECO:0008006" key="14">
    <source>
        <dbReference type="Google" id="ProtNLM"/>
    </source>
</evidence>
<evidence type="ECO:0000256" key="5">
    <source>
        <dbReference type="ARBA" id="ARBA00022737"/>
    </source>
</evidence>
<dbReference type="PROSITE" id="PS51318">
    <property type="entry name" value="TAT"/>
    <property type="match status" value="1"/>
</dbReference>
<dbReference type="InterPro" id="IPR006311">
    <property type="entry name" value="TAT_signal"/>
</dbReference>
<keyword evidence="9 10" id="KW-0472">Membrane</keyword>
<dbReference type="GO" id="GO:1990547">
    <property type="term" value="P:mitochondrial phosphate ion transmembrane transport"/>
    <property type="evidence" value="ECO:0007669"/>
    <property type="project" value="InterPro"/>
</dbReference>